<dbReference type="Gene3D" id="1.10.8.270">
    <property type="entry name" value="putative rabgap domain of human tbc1 domain family member 14 like domains"/>
    <property type="match status" value="1"/>
</dbReference>
<feature type="region of interest" description="Disordered" evidence="2">
    <location>
        <begin position="1183"/>
        <end position="1240"/>
    </location>
</feature>
<dbReference type="Pfam" id="PF00566">
    <property type="entry name" value="RabGAP-TBC"/>
    <property type="match status" value="1"/>
</dbReference>
<dbReference type="SMART" id="SM00164">
    <property type="entry name" value="TBC"/>
    <property type="match status" value="1"/>
</dbReference>
<dbReference type="SUPFAM" id="SSF47923">
    <property type="entry name" value="Ypt/Rab-GAP domain of gyp1p"/>
    <property type="match status" value="2"/>
</dbReference>
<feature type="domain" description="Rab-GAP TBC" evidence="3">
    <location>
        <begin position="389"/>
        <end position="574"/>
    </location>
</feature>
<feature type="compositionally biased region" description="Low complexity" evidence="2">
    <location>
        <begin position="281"/>
        <end position="291"/>
    </location>
</feature>
<keyword evidence="4" id="KW-1185">Reference proteome</keyword>
<evidence type="ECO:0000256" key="2">
    <source>
        <dbReference type="SAM" id="MobiDB-lite"/>
    </source>
</evidence>
<dbReference type="GeneID" id="101846777"/>
<organism evidence="4 5">
    <name type="scientific">Aplysia californica</name>
    <name type="common">California sea hare</name>
    <dbReference type="NCBI Taxonomy" id="6500"/>
    <lineage>
        <taxon>Eukaryota</taxon>
        <taxon>Metazoa</taxon>
        <taxon>Spiralia</taxon>
        <taxon>Lophotrochozoa</taxon>
        <taxon>Mollusca</taxon>
        <taxon>Gastropoda</taxon>
        <taxon>Heterobranchia</taxon>
        <taxon>Euthyneura</taxon>
        <taxon>Tectipleura</taxon>
        <taxon>Aplysiida</taxon>
        <taxon>Aplysioidea</taxon>
        <taxon>Aplysiidae</taxon>
        <taxon>Aplysia</taxon>
    </lineage>
</organism>
<feature type="region of interest" description="Disordered" evidence="2">
    <location>
        <begin position="187"/>
        <end position="247"/>
    </location>
</feature>
<feature type="compositionally biased region" description="Polar residues" evidence="2">
    <location>
        <begin position="1067"/>
        <end position="1088"/>
    </location>
</feature>
<evidence type="ECO:0000259" key="3">
    <source>
        <dbReference type="PROSITE" id="PS50086"/>
    </source>
</evidence>
<dbReference type="Gene3D" id="1.10.10.750">
    <property type="entry name" value="Ypt/Rab-GAP domain of gyp1p, domain 1"/>
    <property type="match status" value="1"/>
</dbReference>
<dbReference type="Proteomes" id="UP000694888">
    <property type="component" value="Unplaced"/>
</dbReference>
<feature type="region of interest" description="Disordered" evidence="2">
    <location>
        <begin position="1016"/>
        <end position="1037"/>
    </location>
</feature>
<gene>
    <name evidence="5" type="primary">LOC101846777</name>
</gene>
<name>A0ABM1W2P2_APLCA</name>
<evidence type="ECO:0000313" key="5">
    <source>
        <dbReference type="RefSeq" id="XP_035828935.1"/>
    </source>
</evidence>
<dbReference type="InterPro" id="IPR050302">
    <property type="entry name" value="Rab_GAP_TBC_domain"/>
</dbReference>
<feature type="compositionally biased region" description="Polar residues" evidence="2">
    <location>
        <begin position="1216"/>
        <end position="1226"/>
    </location>
</feature>
<feature type="compositionally biased region" description="Polar residues" evidence="2">
    <location>
        <begin position="1016"/>
        <end position="1030"/>
    </location>
</feature>
<feature type="compositionally biased region" description="Basic and acidic residues" evidence="2">
    <location>
        <begin position="1270"/>
        <end position="1287"/>
    </location>
</feature>
<feature type="coiled-coil region" evidence="1">
    <location>
        <begin position="878"/>
        <end position="947"/>
    </location>
</feature>
<feature type="coiled-coil region" evidence="1">
    <location>
        <begin position="988"/>
        <end position="1015"/>
    </location>
</feature>
<proteinExistence type="predicted"/>
<feature type="region of interest" description="Disordered" evidence="2">
    <location>
        <begin position="1266"/>
        <end position="1366"/>
    </location>
</feature>
<dbReference type="PANTHER" id="PTHR47219">
    <property type="entry name" value="RAB GTPASE-ACTIVATING PROTEIN 1-LIKE"/>
    <property type="match status" value="1"/>
</dbReference>
<protein>
    <submittedName>
        <fullName evidence="5">Uncharacterized protein LOC101846777 isoform X1</fullName>
    </submittedName>
</protein>
<feature type="region of interest" description="Disordered" evidence="2">
    <location>
        <begin position="1059"/>
        <end position="1123"/>
    </location>
</feature>
<dbReference type="PANTHER" id="PTHR47219:SF22">
    <property type="entry name" value="RAB-GAP TBC DOMAIN-CONTAINING PROTEIN"/>
    <property type="match status" value="1"/>
</dbReference>
<evidence type="ECO:0000313" key="4">
    <source>
        <dbReference type="Proteomes" id="UP000694888"/>
    </source>
</evidence>
<dbReference type="RefSeq" id="XP_035828935.1">
    <property type="nucleotide sequence ID" value="XM_035973042.1"/>
</dbReference>
<accession>A0ABM1W2P2</accession>
<feature type="compositionally biased region" description="Low complexity" evidence="2">
    <location>
        <begin position="197"/>
        <end position="218"/>
    </location>
</feature>
<feature type="compositionally biased region" description="Low complexity" evidence="2">
    <location>
        <begin position="1188"/>
        <end position="1203"/>
    </location>
</feature>
<reference evidence="5" key="1">
    <citation type="submission" date="2025-08" db="UniProtKB">
        <authorList>
            <consortium name="RefSeq"/>
        </authorList>
    </citation>
    <scope>IDENTIFICATION</scope>
</reference>
<evidence type="ECO:0000256" key="1">
    <source>
        <dbReference type="SAM" id="Coils"/>
    </source>
</evidence>
<dbReference type="Gene3D" id="1.10.472.80">
    <property type="entry name" value="Ypt/Rab-GAP domain of gyp1p, domain 3"/>
    <property type="match status" value="1"/>
</dbReference>
<sequence>MSILCPTVVETSRGAAPFIVTMATSAEQNGVEGKVKDSAGAVGTAAGGDVVGSVVCVDVPTCVNGTTTETMTGTVDQNQNCATAGALADLKNDLRTDLKYDPMEDITDVTPDLTSQSSEGEDKMDGSWENGGSTHTINGDGDGVSKTSSEPEEDSRKPTEEELLRQLEEANRMLEADEKSYPTLAAFSATPGHSRKGSGSSIVSSTSSNSFYSAQNSNECEDPNVDPNQTPVPAAAPPTSTPEPTVKQKKAFLRALGKNRKRILTLKRNSVPDLILNGCESPASSSMPSSPVTKNSPSLMSPAGFEGQGHEGSEQTADPVRTILGMCLAPTLPPLWLLPTNCTTACSSCHRPISGTSSETLWEIWGRIINDWEPVRKKPAFLRELVRKGIPHEFRGMAWQLILGVHDSVWKQEYAEHMKKTSPCEKLIRRDIARTFPDHDFFKEKDGFGQESLFNVMKAYSLHDREVGYCQGSGFIVGLLLMQMPEEDAFAVLVRLMQDFRLRELFKPSMAELGLCMFKLECLIQELLPTLLVHFQTQNFDTSMYASSWFLTLYVTSLPLSLARRIMDLFVSEGMEMIFRVGVAILQSCQEDLLALDMEGLLKYLQKDLKSRFELDQDQDNLLHTAYSIKYSHKKMKKLEKEYTALKTKENEDQIELRRLRTENRLLRQRIENLEKVEAKLLRQNEESATLADKLVQDQVTWAQEVEELYATRSQLSVTRVQLEETQKKLLSAEDIIGDIRKRTCIIEDAVHLDESEERNMVKHLQEELIAVRLREAETAGIIRDMRQKISELEDTNLRLQRAPSNDVQQLQEELIAVKLREAEANLSLKELRMKVNEIESYWEAHMERVRQSSPKEKNSKTDLRHLQEEVMGLKLKEARAVSDVKDAKQKLMELETQNQICTNQIRRMGEDNKELKKQMEEALEREKDLRTNIKDLTRKLDDTESKRKEEGMMARIKEAESVQQLAELRHKIALIDIQKEELLAAGRLHEKGENQELKNKLLDLQDEMLQLKLSVSPTPKPVSSRSLMTDSYLGDNSDEELDAEIKDSENLDRTLSEIIEGKSPSLPATPSRATDPDNSGQDLSLTATDGDGSNDRGAVCSADTAGGEGSSLSHSEPSCVDDLSGGQAVCSASGGVEEASTTATMSSTVMSGDDEAFATEPTTGATADADSGETNVIAACDDNSLPKESTGAGSSSDSAQSKGKSHLLMGEGHSLHNSPKMQSRTIGLDERLNPNIRSPNQKFPEDWELYDEVVVVDRAKGTQVMCRNSSERDTTPQRAGSHEISERGWSPVSVVKGSGTLGQQDTLLHGRGTSSQHRTPPQDNSTSGLKNTPNVKNSRPKSVANSVSQRVKGAGKDGADVADPSVEEIPDIVVIYEPSCKVPSLLCRGDGADDDDDDFVLKESTV</sequence>
<feature type="region of interest" description="Disordered" evidence="2">
    <location>
        <begin position="102"/>
        <end position="161"/>
    </location>
</feature>
<feature type="coiled-coil region" evidence="1">
    <location>
        <begin position="636"/>
        <end position="694"/>
    </location>
</feature>
<feature type="region of interest" description="Disordered" evidence="2">
    <location>
        <begin position="281"/>
        <end position="315"/>
    </location>
</feature>
<dbReference type="PROSITE" id="PS50086">
    <property type="entry name" value="TBC_RABGAP"/>
    <property type="match status" value="1"/>
</dbReference>
<dbReference type="InterPro" id="IPR000195">
    <property type="entry name" value="Rab-GAP-TBC_dom"/>
</dbReference>
<dbReference type="InterPro" id="IPR035969">
    <property type="entry name" value="Rab-GAP_TBC_sf"/>
</dbReference>
<feature type="compositionally biased region" description="Polar residues" evidence="2">
    <location>
        <begin position="1302"/>
        <end position="1338"/>
    </location>
</feature>
<keyword evidence="1" id="KW-0175">Coiled coil</keyword>